<reference evidence="2 3" key="1">
    <citation type="submission" date="2016-11" db="EMBL/GenBank/DDBJ databases">
        <authorList>
            <person name="Jaros S."/>
            <person name="Januszkiewicz K."/>
            <person name="Wedrychowicz H."/>
        </authorList>
    </citation>
    <scope>NUCLEOTIDE SEQUENCE [LARGE SCALE GENOMIC DNA]</scope>
    <source>
        <strain evidence="2 3">DSM 25479</strain>
    </source>
</reference>
<dbReference type="InterPro" id="IPR022385">
    <property type="entry name" value="Rhs_assc_core"/>
</dbReference>
<feature type="transmembrane region" description="Helical" evidence="1">
    <location>
        <begin position="68"/>
        <end position="101"/>
    </location>
</feature>
<proteinExistence type="predicted"/>
<organism evidence="2 3">
    <name type="scientific">Cruoricaptor ignavus</name>
    <dbReference type="NCBI Taxonomy" id="1118202"/>
    <lineage>
        <taxon>Bacteria</taxon>
        <taxon>Pseudomonadati</taxon>
        <taxon>Bacteroidota</taxon>
        <taxon>Flavobacteriia</taxon>
        <taxon>Flavobacteriales</taxon>
        <taxon>Weeksellaceae</taxon>
        <taxon>Cruoricaptor</taxon>
    </lineage>
</organism>
<keyword evidence="3" id="KW-1185">Reference proteome</keyword>
<dbReference type="NCBIfam" id="TIGR03696">
    <property type="entry name" value="Rhs_assc_core"/>
    <property type="match status" value="1"/>
</dbReference>
<dbReference type="STRING" id="1118202.SAMN05443429_1223"/>
<evidence type="ECO:0000313" key="3">
    <source>
        <dbReference type="Proteomes" id="UP000184335"/>
    </source>
</evidence>
<dbReference type="Proteomes" id="UP000184335">
    <property type="component" value="Unassembled WGS sequence"/>
</dbReference>
<gene>
    <name evidence="2" type="ORF">SAMN05443429_1223</name>
</gene>
<accession>A0A1M6HX08</accession>
<name>A0A1M6HX08_9FLAO</name>
<dbReference type="RefSeq" id="WP_073181045.1">
    <property type="nucleotide sequence ID" value="NZ_FQYI01000022.1"/>
</dbReference>
<keyword evidence="1" id="KW-0812">Transmembrane</keyword>
<dbReference type="EMBL" id="FQYI01000022">
    <property type="protein sequence ID" value="SHJ26577.1"/>
    <property type="molecule type" value="Genomic_DNA"/>
</dbReference>
<evidence type="ECO:0000313" key="2">
    <source>
        <dbReference type="EMBL" id="SHJ26577.1"/>
    </source>
</evidence>
<dbReference type="Gene3D" id="2.180.10.10">
    <property type="entry name" value="RHS repeat-associated core"/>
    <property type="match status" value="1"/>
</dbReference>
<protein>
    <submittedName>
        <fullName evidence="2">RHS repeat-associated core domain-containing protein</fullName>
    </submittedName>
</protein>
<keyword evidence="1" id="KW-0472">Membrane</keyword>
<sequence>MLDIYYTFHEHFAEVGLVQMNGRLYDPLLRRFLNADENIQDMFNTQNYNKYGYVMNNPLMFNDPSGELFWFAALVPIVGKFFAAVIAGAIGGAIIGTAMYLGQAAITGNFSWGGLAKTFFVGTLTGAVSGALGQVFTAGGFWATVGNGALAGAGSGGVNSLY</sequence>
<dbReference type="AlphaFoldDB" id="A0A1M6HX08"/>
<keyword evidence="1" id="KW-1133">Transmembrane helix</keyword>
<evidence type="ECO:0000256" key="1">
    <source>
        <dbReference type="SAM" id="Phobius"/>
    </source>
</evidence>